<dbReference type="EMBL" id="AFBQ01000112">
    <property type="protein sequence ID" value="EHY31800.1"/>
    <property type="molecule type" value="Genomic_DNA"/>
</dbReference>
<accession>H3KDK3</accession>
<evidence type="ECO:0000259" key="1">
    <source>
        <dbReference type="Pfam" id="PF00814"/>
    </source>
</evidence>
<dbReference type="InterPro" id="IPR043129">
    <property type="entry name" value="ATPase_NBD"/>
</dbReference>
<dbReference type="Pfam" id="PF00814">
    <property type="entry name" value="TsaD"/>
    <property type="match status" value="1"/>
</dbReference>
<dbReference type="SUPFAM" id="SSF53067">
    <property type="entry name" value="Actin-like ATPase domain"/>
    <property type="match status" value="2"/>
</dbReference>
<dbReference type="NCBIfam" id="TIGR03725">
    <property type="entry name" value="T6A_YeaZ"/>
    <property type="match status" value="1"/>
</dbReference>
<sequence length="196" mass="20043">MGEVLMDAGVSKKDVDLVAFGAGPGAFTGLRVACGVAQGLAWALDKMTAPVANTEALAHAFAKKEGLAPKTRIFVANDARMAECYAAVYEVAAAGERLVTVTAPELMKPEAVAAAAREAGAALILGSAPAAYPEAFEGVTDLRIVAESASRPAAIAEIAVFEAASGETVQPSLAAPLYVRNRVALTMAERAAGERL</sequence>
<evidence type="ECO:0000313" key="3">
    <source>
        <dbReference type="Proteomes" id="UP000004956"/>
    </source>
</evidence>
<gene>
    <name evidence="2" type="ORF">HMPREF9440_00812</name>
</gene>
<dbReference type="InterPro" id="IPR000905">
    <property type="entry name" value="Gcp-like_dom"/>
</dbReference>
<dbReference type="Gene3D" id="3.30.420.40">
    <property type="match status" value="1"/>
</dbReference>
<proteinExistence type="predicted"/>
<comment type="caution">
    <text evidence="2">The sequence shown here is derived from an EMBL/GenBank/DDBJ whole genome shotgun (WGS) entry which is preliminary data.</text>
</comment>
<dbReference type="AlphaFoldDB" id="H3KDK3"/>
<dbReference type="PATRIC" id="fig|762967.3.peg.648"/>
<reference evidence="2 3" key="1">
    <citation type="submission" date="2011-11" db="EMBL/GenBank/DDBJ databases">
        <authorList>
            <person name="Weinstock G."/>
            <person name="Sodergren E."/>
            <person name="Clifton S."/>
            <person name="Fulton L."/>
            <person name="Fulton B."/>
            <person name="Courtney L."/>
            <person name="Fronick C."/>
            <person name="Harrison M."/>
            <person name="Strong C."/>
            <person name="Farmer C."/>
            <person name="Delahaunty K."/>
            <person name="Markovic C."/>
            <person name="Hall O."/>
            <person name="Minx P."/>
            <person name="Tomlinson C."/>
            <person name="Mitreva M."/>
            <person name="Hou S."/>
            <person name="Chen J."/>
            <person name="Wollam A."/>
            <person name="Pepin K.H."/>
            <person name="Johnson M."/>
            <person name="Bhonagiri V."/>
            <person name="Zhang X."/>
            <person name="Suruliraj S."/>
            <person name="Warren W."/>
            <person name="Chinwalla A."/>
            <person name="Mardis E.R."/>
            <person name="Wilson R.K."/>
        </authorList>
    </citation>
    <scope>NUCLEOTIDE SEQUENCE [LARGE SCALE GENOMIC DNA]</scope>
    <source>
        <strain evidence="2 3">YIT 11816</strain>
    </source>
</reference>
<name>H3KDK3_9BURK</name>
<evidence type="ECO:0000313" key="2">
    <source>
        <dbReference type="EMBL" id="EHY31800.1"/>
    </source>
</evidence>
<keyword evidence="3" id="KW-1185">Reference proteome</keyword>
<dbReference type="STRING" id="762967.HMPREF9440_00812"/>
<organism evidence="2 3">
    <name type="scientific">Sutterella parvirubra YIT 11816</name>
    <dbReference type="NCBI Taxonomy" id="762967"/>
    <lineage>
        <taxon>Bacteria</taxon>
        <taxon>Pseudomonadati</taxon>
        <taxon>Pseudomonadota</taxon>
        <taxon>Betaproteobacteria</taxon>
        <taxon>Burkholderiales</taxon>
        <taxon>Sutterellaceae</taxon>
        <taxon>Sutterella</taxon>
    </lineage>
</organism>
<dbReference type="InterPro" id="IPR022496">
    <property type="entry name" value="T6A_TsaB"/>
</dbReference>
<dbReference type="HOGENOM" id="CLU_064886_2_1_4"/>
<protein>
    <submittedName>
        <fullName evidence="2">Universal bacterial protein YeaZ</fullName>
    </submittedName>
</protein>
<dbReference type="GO" id="GO:0002949">
    <property type="term" value="P:tRNA threonylcarbamoyladenosine modification"/>
    <property type="evidence" value="ECO:0007669"/>
    <property type="project" value="InterPro"/>
</dbReference>
<feature type="domain" description="Gcp-like" evidence="1">
    <location>
        <begin position="3"/>
        <end position="114"/>
    </location>
</feature>
<dbReference type="Proteomes" id="UP000004956">
    <property type="component" value="Unassembled WGS sequence"/>
</dbReference>